<organism evidence="1">
    <name type="scientific">marine sediment metagenome</name>
    <dbReference type="NCBI Taxonomy" id="412755"/>
    <lineage>
        <taxon>unclassified sequences</taxon>
        <taxon>metagenomes</taxon>
        <taxon>ecological metagenomes</taxon>
    </lineage>
</organism>
<name>A0A0F9FY32_9ZZZZ</name>
<reference evidence="1" key="1">
    <citation type="journal article" date="2015" name="Nature">
        <title>Complex archaea that bridge the gap between prokaryotes and eukaryotes.</title>
        <authorList>
            <person name="Spang A."/>
            <person name="Saw J.H."/>
            <person name="Jorgensen S.L."/>
            <person name="Zaremba-Niedzwiedzka K."/>
            <person name="Martijn J."/>
            <person name="Lind A.E."/>
            <person name="van Eijk R."/>
            <person name="Schleper C."/>
            <person name="Guy L."/>
            <person name="Ettema T.J."/>
        </authorList>
    </citation>
    <scope>NUCLEOTIDE SEQUENCE</scope>
</reference>
<comment type="caution">
    <text evidence="1">The sequence shown here is derived from an EMBL/GenBank/DDBJ whole genome shotgun (WGS) entry which is preliminary data.</text>
</comment>
<proteinExistence type="predicted"/>
<accession>A0A0F9FY32</accession>
<dbReference type="EMBL" id="LAZR01019771">
    <property type="protein sequence ID" value="KKL91304.1"/>
    <property type="molecule type" value="Genomic_DNA"/>
</dbReference>
<protein>
    <submittedName>
        <fullName evidence="1">Uncharacterized protein</fullName>
    </submittedName>
</protein>
<evidence type="ECO:0000313" key="1">
    <source>
        <dbReference type="EMBL" id="KKL91304.1"/>
    </source>
</evidence>
<dbReference type="AlphaFoldDB" id="A0A0F9FY32"/>
<sequence length="54" mass="6371">MIHSESIEYAVNKQGTLEYQCGCKFIEGKDSYRNCWFWEHCPTHGGFEKLRLVT</sequence>
<gene>
    <name evidence="1" type="ORF">LCGC14_1896110</name>
</gene>